<dbReference type="CDD" id="cd00609">
    <property type="entry name" value="AAT_like"/>
    <property type="match status" value="1"/>
</dbReference>
<comment type="caution">
    <text evidence="3">The sequence shown here is derived from an EMBL/GenBank/DDBJ whole genome shotgun (WGS) entry which is preliminary data.</text>
</comment>
<protein>
    <recommendedName>
        <fullName evidence="1">Aminotransferase</fullName>
        <ecNumber evidence="1">2.6.1.-</ecNumber>
    </recommendedName>
</protein>
<keyword evidence="1 3" id="KW-0808">Transferase</keyword>
<dbReference type="PANTHER" id="PTHR42691">
    <property type="entry name" value="ASPARTATE AMINOTRANSFERASE YHDR-RELATED"/>
    <property type="match status" value="1"/>
</dbReference>
<evidence type="ECO:0000256" key="1">
    <source>
        <dbReference type="RuleBase" id="RU000481"/>
    </source>
</evidence>
<dbReference type="PROSITE" id="PS00105">
    <property type="entry name" value="AA_TRANSFER_CLASS_1"/>
    <property type="match status" value="1"/>
</dbReference>
<dbReference type="EC" id="2.6.1.-" evidence="1"/>
<dbReference type="Proteomes" id="UP000886805">
    <property type="component" value="Unassembled WGS sequence"/>
</dbReference>
<keyword evidence="1 3" id="KW-0032">Aminotransferase</keyword>
<organism evidence="3 4">
    <name type="scientific">Candidatus Anaerobutyricum stercoripullorum</name>
    <dbReference type="NCBI Taxonomy" id="2838456"/>
    <lineage>
        <taxon>Bacteria</taxon>
        <taxon>Bacillati</taxon>
        <taxon>Bacillota</taxon>
        <taxon>Clostridia</taxon>
        <taxon>Lachnospirales</taxon>
        <taxon>Lachnospiraceae</taxon>
        <taxon>Anaerobutyricum</taxon>
    </lineage>
</organism>
<comment type="cofactor">
    <cofactor evidence="1">
        <name>pyridoxal 5'-phosphate</name>
        <dbReference type="ChEBI" id="CHEBI:597326"/>
    </cofactor>
</comment>
<dbReference type="InterPro" id="IPR015422">
    <property type="entry name" value="PyrdxlP-dep_Trfase_small"/>
</dbReference>
<dbReference type="NCBIfam" id="NF005305">
    <property type="entry name" value="PRK06836.1"/>
    <property type="match status" value="1"/>
</dbReference>
<dbReference type="AlphaFoldDB" id="A0A9D2BEW7"/>
<gene>
    <name evidence="3" type="ORF">H9849_07885</name>
</gene>
<feature type="domain" description="Aminotransferase class I/classII large" evidence="2">
    <location>
        <begin position="35"/>
        <end position="380"/>
    </location>
</feature>
<dbReference type="EMBL" id="DXEQ01000230">
    <property type="protein sequence ID" value="HIX72927.1"/>
    <property type="molecule type" value="Genomic_DNA"/>
</dbReference>
<evidence type="ECO:0000313" key="4">
    <source>
        <dbReference type="Proteomes" id="UP000886805"/>
    </source>
</evidence>
<evidence type="ECO:0000313" key="3">
    <source>
        <dbReference type="EMBL" id="HIX72927.1"/>
    </source>
</evidence>
<dbReference type="Gene3D" id="3.40.640.10">
    <property type="entry name" value="Type I PLP-dependent aspartate aminotransferase-like (Major domain)"/>
    <property type="match status" value="1"/>
</dbReference>
<reference evidence="3" key="1">
    <citation type="journal article" date="2021" name="PeerJ">
        <title>Extensive microbial diversity within the chicken gut microbiome revealed by metagenomics and culture.</title>
        <authorList>
            <person name="Gilroy R."/>
            <person name="Ravi A."/>
            <person name="Getino M."/>
            <person name="Pursley I."/>
            <person name="Horton D.L."/>
            <person name="Alikhan N.F."/>
            <person name="Baker D."/>
            <person name="Gharbi K."/>
            <person name="Hall N."/>
            <person name="Watson M."/>
            <person name="Adriaenssens E.M."/>
            <person name="Foster-Nyarko E."/>
            <person name="Jarju S."/>
            <person name="Secka A."/>
            <person name="Antonio M."/>
            <person name="Oren A."/>
            <person name="Chaudhuri R.R."/>
            <person name="La Ragione R."/>
            <person name="Hildebrand F."/>
            <person name="Pallen M.J."/>
        </authorList>
    </citation>
    <scope>NUCLEOTIDE SEQUENCE</scope>
    <source>
        <strain evidence="3">ChiSxjej3B15-1167</strain>
    </source>
</reference>
<comment type="similarity">
    <text evidence="1">Belongs to the class-I pyridoxal-phosphate-dependent aminotransferase family.</text>
</comment>
<dbReference type="InterPro" id="IPR015421">
    <property type="entry name" value="PyrdxlP-dep_Trfase_major"/>
</dbReference>
<evidence type="ECO:0000259" key="2">
    <source>
        <dbReference type="Pfam" id="PF00155"/>
    </source>
</evidence>
<proteinExistence type="inferred from homology"/>
<dbReference type="InterPro" id="IPR015424">
    <property type="entry name" value="PyrdxlP-dep_Trfase"/>
</dbReference>
<accession>A0A9D2BEW7</accession>
<dbReference type="InterPro" id="IPR004838">
    <property type="entry name" value="NHTrfase_class1_PyrdxlP-BS"/>
</dbReference>
<dbReference type="GO" id="GO:0008483">
    <property type="term" value="F:transaminase activity"/>
    <property type="evidence" value="ECO:0007669"/>
    <property type="project" value="UniProtKB-KW"/>
</dbReference>
<dbReference type="Gene3D" id="3.90.1150.10">
    <property type="entry name" value="Aspartate Aminotransferase, domain 1"/>
    <property type="match status" value="1"/>
</dbReference>
<dbReference type="GO" id="GO:0030170">
    <property type="term" value="F:pyridoxal phosphate binding"/>
    <property type="evidence" value="ECO:0007669"/>
    <property type="project" value="InterPro"/>
</dbReference>
<sequence length="396" mass="43739">MINQYYTSMLSEKDVIFEIFQYSQEKAKLVGAENIYDFSLGNPSVPAPEIVNDTIAKNLQQLDPLSLHGYSPGMGIPETRAAIAADLNEKYGCQYKPQNIFMAIGAAGALAHAFRAVNNPGDTVLTFAPCFSEYKPYTAGASLNLSIVPADIDSFQINFDAFEEMLTPAVTSVLINSPNNPSGIVYSTETIERLAAILNARSEEVGHPIYLISDEPYRDIVFTGTDSPYVANYYKNTLTCYSFSKSLSLPGERIGYLAVNPDCESAETIIEICPQISRTIGQNGPASLMQRTAAQVCGYTSELSVYEENKKILYDALLSYGYSCVEPGGTFYMFPRSLEPDSYAFCERAKEKNLMLVPGDIFGCPGHFRIAYCVPTERIKKSLPVFKELAKEYLSR</sequence>
<dbReference type="InterPro" id="IPR004839">
    <property type="entry name" value="Aminotransferase_I/II_large"/>
</dbReference>
<name>A0A9D2BEW7_9FIRM</name>
<dbReference type="SUPFAM" id="SSF53383">
    <property type="entry name" value="PLP-dependent transferases"/>
    <property type="match status" value="1"/>
</dbReference>
<reference evidence="3" key="2">
    <citation type="submission" date="2021-04" db="EMBL/GenBank/DDBJ databases">
        <authorList>
            <person name="Gilroy R."/>
        </authorList>
    </citation>
    <scope>NUCLEOTIDE SEQUENCE</scope>
    <source>
        <strain evidence="3">ChiSxjej3B15-1167</strain>
    </source>
</reference>
<dbReference type="PANTHER" id="PTHR42691:SF1">
    <property type="entry name" value="ASPARTATE AMINOTRANSFERASE YHDR-RELATED"/>
    <property type="match status" value="1"/>
</dbReference>
<dbReference type="Pfam" id="PF00155">
    <property type="entry name" value="Aminotran_1_2"/>
    <property type="match status" value="1"/>
</dbReference>